<gene>
    <name evidence="2" type="ORF">UFOPK1493_03742</name>
</gene>
<feature type="transmembrane region" description="Helical" evidence="1">
    <location>
        <begin position="38"/>
        <end position="58"/>
    </location>
</feature>
<dbReference type="AlphaFoldDB" id="A0A6J6FPF8"/>
<reference evidence="2" key="1">
    <citation type="submission" date="2020-05" db="EMBL/GenBank/DDBJ databases">
        <authorList>
            <person name="Chiriac C."/>
            <person name="Salcher M."/>
            <person name="Ghai R."/>
            <person name="Kavagutti S V."/>
        </authorList>
    </citation>
    <scope>NUCLEOTIDE SEQUENCE</scope>
</reference>
<sequence length="296" mass="31982">MNLVHHLTGAISDLGMLAAEGGPSRDRGAGAWMFELRGILTVIIGAFVLMGSVYFILLTNMGARLAFLVTFAAFAGWMFLMAGVWWIYGIGLKGEDPSWEPMPGRTVIQDVSSLSGAGVLDAPVQVGPDATPREAADAVTAQFVAEGWTPLAPEAASYGQAASAAEGYLIESGAFAGGDYRVMNVYNTGGERYPRFADGSVDFLAFWHKPRYIVVEVAPLIPVRLEPGRAPTIPQIDEAAPHQYVYMIRDKGSKRQPAGLITIGSLIVFLISVWLLHTREKRVIYNRSLPALPSRA</sequence>
<evidence type="ECO:0000313" key="2">
    <source>
        <dbReference type="EMBL" id="CAB4590992.1"/>
    </source>
</evidence>
<evidence type="ECO:0000256" key="1">
    <source>
        <dbReference type="SAM" id="Phobius"/>
    </source>
</evidence>
<accession>A0A6J6FPF8</accession>
<proteinExistence type="predicted"/>
<organism evidence="2">
    <name type="scientific">freshwater metagenome</name>
    <dbReference type="NCBI Taxonomy" id="449393"/>
    <lineage>
        <taxon>unclassified sequences</taxon>
        <taxon>metagenomes</taxon>
        <taxon>ecological metagenomes</taxon>
    </lineage>
</organism>
<name>A0A6J6FPF8_9ZZZZ</name>
<keyword evidence="1" id="KW-1133">Transmembrane helix</keyword>
<feature type="transmembrane region" description="Helical" evidence="1">
    <location>
        <begin position="258"/>
        <end position="277"/>
    </location>
</feature>
<protein>
    <submittedName>
        <fullName evidence="2">Unannotated protein</fullName>
    </submittedName>
</protein>
<feature type="transmembrane region" description="Helical" evidence="1">
    <location>
        <begin position="65"/>
        <end position="88"/>
    </location>
</feature>
<keyword evidence="1" id="KW-0472">Membrane</keyword>
<keyword evidence="1" id="KW-0812">Transmembrane</keyword>
<dbReference type="EMBL" id="CAEZSR010000231">
    <property type="protein sequence ID" value="CAB4590992.1"/>
    <property type="molecule type" value="Genomic_DNA"/>
</dbReference>